<dbReference type="EMBL" id="JAAKFY010000012">
    <property type="protein sequence ID" value="KAF3849380.1"/>
    <property type="molecule type" value="Genomic_DNA"/>
</dbReference>
<protein>
    <submittedName>
        <fullName evidence="2">Uncharacterized protein</fullName>
    </submittedName>
</protein>
<reference evidence="2 3" key="1">
    <citation type="submission" date="2020-03" db="EMBL/GenBank/DDBJ databases">
        <title>Dissostichus mawsoni Genome sequencing and assembly.</title>
        <authorList>
            <person name="Park H."/>
        </authorList>
    </citation>
    <scope>NUCLEOTIDE SEQUENCE [LARGE SCALE GENOMIC DNA]</scope>
    <source>
        <strain evidence="2">DM0001</strain>
        <tissue evidence="2">Muscle</tissue>
    </source>
</reference>
<keyword evidence="1" id="KW-0732">Signal</keyword>
<comment type="caution">
    <text evidence="2">The sequence shown here is derived from an EMBL/GenBank/DDBJ whole genome shotgun (WGS) entry which is preliminary data.</text>
</comment>
<dbReference type="AlphaFoldDB" id="A0A7J5YJ61"/>
<evidence type="ECO:0000313" key="2">
    <source>
        <dbReference type="EMBL" id="KAF3849380.1"/>
    </source>
</evidence>
<accession>A0A7J5YJ61</accession>
<organism evidence="2 3">
    <name type="scientific">Dissostichus mawsoni</name>
    <name type="common">Antarctic cod</name>
    <dbReference type="NCBI Taxonomy" id="36200"/>
    <lineage>
        <taxon>Eukaryota</taxon>
        <taxon>Metazoa</taxon>
        <taxon>Chordata</taxon>
        <taxon>Craniata</taxon>
        <taxon>Vertebrata</taxon>
        <taxon>Euteleostomi</taxon>
        <taxon>Actinopterygii</taxon>
        <taxon>Neopterygii</taxon>
        <taxon>Teleostei</taxon>
        <taxon>Neoteleostei</taxon>
        <taxon>Acanthomorphata</taxon>
        <taxon>Eupercaria</taxon>
        <taxon>Perciformes</taxon>
        <taxon>Notothenioidei</taxon>
        <taxon>Nototheniidae</taxon>
        <taxon>Dissostichus</taxon>
    </lineage>
</organism>
<gene>
    <name evidence="2" type="ORF">F7725_015877</name>
</gene>
<proteinExistence type="predicted"/>
<keyword evidence="3" id="KW-1185">Reference proteome</keyword>
<evidence type="ECO:0000313" key="3">
    <source>
        <dbReference type="Proteomes" id="UP000518266"/>
    </source>
</evidence>
<dbReference type="Proteomes" id="UP000518266">
    <property type="component" value="Unassembled WGS sequence"/>
</dbReference>
<dbReference type="OrthoDB" id="10393485at2759"/>
<feature type="signal peptide" evidence="1">
    <location>
        <begin position="1"/>
        <end position="24"/>
    </location>
</feature>
<name>A0A7J5YJ61_DISMA</name>
<feature type="chain" id="PRO_5029640574" evidence="1">
    <location>
        <begin position="25"/>
        <end position="86"/>
    </location>
</feature>
<sequence length="86" mass="9239">MAALQRAKSSVCVAALLVGLVCHAAEPPSAQWSGDDYQNLTVRQHRTCVENEQYLHQGLCCLNCQAGKETTLEGYTVDSAAPVTCN</sequence>
<evidence type="ECO:0000256" key="1">
    <source>
        <dbReference type="SAM" id="SignalP"/>
    </source>
</evidence>